<evidence type="ECO:0000313" key="2">
    <source>
        <dbReference type="Proteomes" id="UP000051401"/>
    </source>
</evidence>
<dbReference type="Proteomes" id="UP000051401">
    <property type="component" value="Unassembled WGS sequence"/>
</dbReference>
<gene>
    <name evidence="1" type="ORF">XM52_15105</name>
</gene>
<evidence type="ECO:0000313" key="1">
    <source>
        <dbReference type="EMBL" id="KRS16915.1"/>
    </source>
</evidence>
<dbReference type="PATRIC" id="fig|540747.5.peg.712"/>
<reference evidence="1 2" key="1">
    <citation type="submission" date="2015-04" db="EMBL/GenBank/DDBJ databases">
        <title>The draft genome sequence of Roseovarius indicus B108T.</title>
        <authorList>
            <person name="Li G."/>
            <person name="Lai Q."/>
            <person name="Shao Z."/>
            <person name="Yan P."/>
        </authorList>
    </citation>
    <scope>NUCLEOTIDE SEQUENCE [LARGE SCALE GENOMIC DNA]</scope>
    <source>
        <strain evidence="1 2">B108</strain>
    </source>
</reference>
<dbReference type="AlphaFoldDB" id="A0A0T5P713"/>
<accession>A0A0T5P713</accession>
<sequence length="80" mass="9450">MVLENRDEDLIERRRRRKADGNARLIERLDQLSVEYVQLVSIGRNRDHTQRFLEYVLVSARECGPLRQPLSVNVDRFLVG</sequence>
<keyword evidence="2" id="KW-1185">Reference proteome</keyword>
<name>A0A0T5P713_9RHOB</name>
<organism evidence="1 2">
    <name type="scientific">Roseovarius indicus</name>
    <dbReference type="NCBI Taxonomy" id="540747"/>
    <lineage>
        <taxon>Bacteria</taxon>
        <taxon>Pseudomonadati</taxon>
        <taxon>Pseudomonadota</taxon>
        <taxon>Alphaproteobacteria</taxon>
        <taxon>Rhodobacterales</taxon>
        <taxon>Roseobacteraceae</taxon>
        <taxon>Roseovarius</taxon>
    </lineage>
</organism>
<protein>
    <submittedName>
        <fullName evidence="1">Uncharacterized protein</fullName>
    </submittedName>
</protein>
<proteinExistence type="predicted"/>
<dbReference type="EMBL" id="LAXI01000010">
    <property type="protein sequence ID" value="KRS16915.1"/>
    <property type="molecule type" value="Genomic_DNA"/>
</dbReference>
<comment type="caution">
    <text evidence="1">The sequence shown here is derived from an EMBL/GenBank/DDBJ whole genome shotgun (WGS) entry which is preliminary data.</text>
</comment>